<keyword evidence="3" id="KW-1185">Reference proteome</keyword>
<dbReference type="SUPFAM" id="SSF46626">
    <property type="entry name" value="Cytochrome c"/>
    <property type="match status" value="1"/>
</dbReference>
<evidence type="ECO:0000313" key="3">
    <source>
        <dbReference type="Proteomes" id="UP001214043"/>
    </source>
</evidence>
<dbReference type="RefSeq" id="WP_274492025.1">
    <property type="nucleotide sequence ID" value="NZ_CP118166.1"/>
</dbReference>
<sequence>MTTARNIFARALTLAAMVIVVMLFMRLFTSDGEMTSAQKESPSTSMAKTWSGEINYAPAYLALTPYAKRQEKGHSSKFDPLDEYWGLPRSDGVENVSAYCGACHSLQIVMQQRQTHEGWDYLLTWMVKKQGMAELTPDTRDEILDYLTREFGHE</sequence>
<feature type="transmembrane region" description="Helical" evidence="1">
    <location>
        <begin position="7"/>
        <end position="28"/>
    </location>
</feature>
<dbReference type="AlphaFoldDB" id="A0AAE9ZBL0"/>
<evidence type="ECO:0008006" key="4">
    <source>
        <dbReference type="Google" id="ProtNLM"/>
    </source>
</evidence>
<reference evidence="2" key="1">
    <citation type="submission" date="2023-02" db="EMBL/GenBank/DDBJ databases">
        <title>Genome sequence of Hyphococcus flavus.</title>
        <authorList>
            <person name="Rong J.-C."/>
            <person name="Zhao Q."/>
            <person name="Yi M."/>
            <person name="Wu J.-Y."/>
        </authorList>
    </citation>
    <scope>NUCLEOTIDE SEQUENCE</scope>
    <source>
        <strain evidence="2">MCCC 1K03223</strain>
    </source>
</reference>
<name>A0AAE9ZBL0_9PROT</name>
<protein>
    <recommendedName>
        <fullName evidence="4">Cytochrome c domain-containing protein</fullName>
    </recommendedName>
</protein>
<dbReference type="Proteomes" id="UP001214043">
    <property type="component" value="Chromosome"/>
</dbReference>
<evidence type="ECO:0000256" key="1">
    <source>
        <dbReference type="SAM" id="Phobius"/>
    </source>
</evidence>
<organism evidence="2 3">
    <name type="scientific">Hyphococcus flavus</name>
    <dbReference type="NCBI Taxonomy" id="1866326"/>
    <lineage>
        <taxon>Bacteria</taxon>
        <taxon>Pseudomonadati</taxon>
        <taxon>Pseudomonadota</taxon>
        <taxon>Alphaproteobacteria</taxon>
        <taxon>Parvularculales</taxon>
        <taxon>Parvularculaceae</taxon>
        <taxon>Hyphococcus</taxon>
    </lineage>
</organism>
<dbReference type="GO" id="GO:0020037">
    <property type="term" value="F:heme binding"/>
    <property type="evidence" value="ECO:0007669"/>
    <property type="project" value="InterPro"/>
</dbReference>
<keyword evidence="1" id="KW-0472">Membrane</keyword>
<dbReference type="InterPro" id="IPR036909">
    <property type="entry name" value="Cyt_c-like_dom_sf"/>
</dbReference>
<gene>
    <name evidence="2" type="ORF">PUV54_09680</name>
</gene>
<dbReference type="Gene3D" id="1.10.760.10">
    <property type="entry name" value="Cytochrome c-like domain"/>
    <property type="match status" value="1"/>
</dbReference>
<proteinExistence type="predicted"/>
<evidence type="ECO:0000313" key="2">
    <source>
        <dbReference type="EMBL" id="WDI30230.1"/>
    </source>
</evidence>
<dbReference type="KEGG" id="hfl:PUV54_09680"/>
<keyword evidence="1" id="KW-0812">Transmembrane</keyword>
<dbReference type="GO" id="GO:0009055">
    <property type="term" value="F:electron transfer activity"/>
    <property type="evidence" value="ECO:0007669"/>
    <property type="project" value="InterPro"/>
</dbReference>
<accession>A0AAE9ZBL0</accession>
<dbReference type="EMBL" id="CP118166">
    <property type="protein sequence ID" value="WDI30230.1"/>
    <property type="molecule type" value="Genomic_DNA"/>
</dbReference>
<keyword evidence="1" id="KW-1133">Transmembrane helix</keyword>